<evidence type="ECO:0000256" key="6">
    <source>
        <dbReference type="SAM" id="Phobius"/>
    </source>
</evidence>
<proteinExistence type="inferred from homology"/>
<dbReference type="AlphaFoldDB" id="A0A9P8ZXA7"/>
<comment type="caution">
    <text evidence="8">The sequence shown here is derived from an EMBL/GenBank/DDBJ whole genome shotgun (WGS) entry which is preliminary data.</text>
</comment>
<evidence type="ECO:0000256" key="4">
    <source>
        <dbReference type="ARBA" id="ARBA00023136"/>
    </source>
</evidence>
<keyword evidence="3 6" id="KW-1133">Transmembrane helix</keyword>
<dbReference type="GO" id="GO:0016020">
    <property type="term" value="C:membrane"/>
    <property type="evidence" value="ECO:0007669"/>
    <property type="project" value="UniProtKB-SubCell"/>
</dbReference>
<sequence length="458" mass="50490">MSSGSSSSVAASWPVPNYINPETRGSAGKIVGIVLVSLVTIIIILRMYTRRFISKGFGLDDVLILLAFVPATAFAVIGVYGEVGLQWNRHIWDVDPRLYVPSLKFSLSELILFDLSTSTTKLSMLAMIHRVTSSSKNKRMNIAVLTAAVVISVNAFIFIVVSIFQCSPVSAYWTLSLKPKQCINEAAHLLAAGIINTITDFVVVFLPMQTVINLELPRKQRIIVVGLFGAGFLACAAGIVRIYFSWIMTTTTNHDTTWNSWAVWLASGIELYVGIICASIPAIKPFFATYLPQVIDASMRSRKSSRYSNDTKLSSPSNNFTGSHASFQTFIYGPSTPNLSLRQPQPVAQIQNESPLSNELLAVGLQRPTTVHRKSPSADLNKPLPTIQYTQKPSYPAMPPLRTDSSFSMEEEDTERLFSPQRNGRRFTDTLSIPAAAEDRTTVYIAYQGEDQGRGNVF</sequence>
<evidence type="ECO:0000256" key="3">
    <source>
        <dbReference type="ARBA" id="ARBA00022989"/>
    </source>
</evidence>
<comment type="subcellular location">
    <subcellularLocation>
        <location evidence="1">Membrane</location>
        <topology evidence="1">Multi-pass membrane protein</topology>
    </subcellularLocation>
</comment>
<evidence type="ECO:0000256" key="5">
    <source>
        <dbReference type="ARBA" id="ARBA00038359"/>
    </source>
</evidence>
<name>A0A9P8ZXA7_9PEZI</name>
<feature type="transmembrane region" description="Helical" evidence="6">
    <location>
        <begin position="61"/>
        <end position="80"/>
    </location>
</feature>
<dbReference type="PANTHER" id="PTHR33048">
    <property type="entry name" value="PTH11-LIKE INTEGRAL MEMBRANE PROTEIN (AFU_ORTHOLOGUE AFUA_5G11245)"/>
    <property type="match status" value="1"/>
</dbReference>
<protein>
    <recommendedName>
        <fullName evidence="7">Rhodopsin domain-containing protein</fullName>
    </recommendedName>
</protein>
<evidence type="ECO:0000313" key="9">
    <source>
        <dbReference type="Proteomes" id="UP000758603"/>
    </source>
</evidence>
<evidence type="ECO:0000256" key="2">
    <source>
        <dbReference type="ARBA" id="ARBA00022692"/>
    </source>
</evidence>
<accession>A0A9P8ZXA7</accession>
<feature type="transmembrane region" description="Helical" evidence="6">
    <location>
        <begin position="140"/>
        <end position="164"/>
    </location>
</feature>
<dbReference type="OrthoDB" id="4525788at2759"/>
<feature type="transmembrane region" description="Helical" evidence="6">
    <location>
        <begin position="264"/>
        <end position="283"/>
    </location>
</feature>
<dbReference type="EMBL" id="JAGPXC010000004">
    <property type="protein sequence ID" value="KAH6654632.1"/>
    <property type="molecule type" value="Genomic_DNA"/>
</dbReference>
<dbReference type="Proteomes" id="UP000758603">
    <property type="component" value="Unassembled WGS sequence"/>
</dbReference>
<feature type="transmembrane region" description="Helical" evidence="6">
    <location>
        <begin position="186"/>
        <end position="210"/>
    </location>
</feature>
<dbReference type="InterPro" id="IPR052337">
    <property type="entry name" value="SAT4-like"/>
</dbReference>
<feature type="transmembrane region" description="Helical" evidence="6">
    <location>
        <begin position="30"/>
        <end position="49"/>
    </location>
</feature>
<gene>
    <name evidence="8" type="ORF">BKA67DRAFT_658915</name>
</gene>
<dbReference type="GeneID" id="70136259"/>
<comment type="similarity">
    <text evidence="5">Belongs to the SAT4 family.</text>
</comment>
<evidence type="ECO:0000313" key="8">
    <source>
        <dbReference type="EMBL" id="KAH6654632.1"/>
    </source>
</evidence>
<keyword evidence="9" id="KW-1185">Reference proteome</keyword>
<keyword evidence="4 6" id="KW-0472">Membrane</keyword>
<organism evidence="8 9">
    <name type="scientific">Truncatella angustata</name>
    <dbReference type="NCBI Taxonomy" id="152316"/>
    <lineage>
        <taxon>Eukaryota</taxon>
        <taxon>Fungi</taxon>
        <taxon>Dikarya</taxon>
        <taxon>Ascomycota</taxon>
        <taxon>Pezizomycotina</taxon>
        <taxon>Sordariomycetes</taxon>
        <taxon>Xylariomycetidae</taxon>
        <taxon>Amphisphaeriales</taxon>
        <taxon>Sporocadaceae</taxon>
        <taxon>Truncatella</taxon>
    </lineage>
</organism>
<evidence type="ECO:0000259" key="7">
    <source>
        <dbReference type="Pfam" id="PF20684"/>
    </source>
</evidence>
<feature type="domain" description="Rhodopsin" evidence="7">
    <location>
        <begin position="45"/>
        <end position="288"/>
    </location>
</feature>
<dbReference type="Pfam" id="PF20684">
    <property type="entry name" value="Fung_rhodopsin"/>
    <property type="match status" value="1"/>
</dbReference>
<dbReference type="RefSeq" id="XP_045958902.1">
    <property type="nucleotide sequence ID" value="XM_046107368.1"/>
</dbReference>
<reference evidence="8" key="1">
    <citation type="journal article" date="2021" name="Nat. Commun.">
        <title>Genetic determinants of endophytism in the Arabidopsis root mycobiome.</title>
        <authorList>
            <person name="Mesny F."/>
            <person name="Miyauchi S."/>
            <person name="Thiergart T."/>
            <person name="Pickel B."/>
            <person name="Atanasova L."/>
            <person name="Karlsson M."/>
            <person name="Huettel B."/>
            <person name="Barry K.W."/>
            <person name="Haridas S."/>
            <person name="Chen C."/>
            <person name="Bauer D."/>
            <person name="Andreopoulos W."/>
            <person name="Pangilinan J."/>
            <person name="LaButti K."/>
            <person name="Riley R."/>
            <person name="Lipzen A."/>
            <person name="Clum A."/>
            <person name="Drula E."/>
            <person name="Henrissat B."/>
            <person name="Kohler A."/>
            <person name="Grigoriev I.V."/>
            <person name="Martin F.M."/>
            <person name="Hacquard S."/>
        </authorList>
    </citation>
    <scope>NUCLEOTIDE SEQUENCE</scope>
    <source>
        <strain evidence="8">MPI-SDFR-AT-0073</strain>
    </source>
</reference>
<dbReference type="PANTHER" id="PTHR33048:SF129">
    <property type="entry name" value="INTEGRAL MEMBRANE PROTEIN-RELATED"/>
    <property type="match status" value="1"/>
</dbReference>
<keyword evidence="2 6" id="KW-0812">Transmembrane</keyword>
<feature type="transmembrane region" description="Helical" evidence="6">
    <location>
        <begin position="222"/>
        <end position="244"/>
    </location>
</feature>
<evidence type="ECO:0000256" key="1">
    <source>
        <dbReference type="ARBA" id="ARBA00004141"/>
    </source>
</evidence>
<dbReference type="InterPro" id="IPR049326">
    <property type="entry name" value="Rhodopsin_dom_fungi"/>
</dbReference>